<keyword evidence="1" id="KW-1133">Transmembrane helix</keyword>
<feature type="transmembrane region" description="Helical" evidence="1">
    <location>
        <begin position="525"/>
        <end position="547"/>
    </location>
</feature>
<evidence type="ECO:0000256" key="1">
    <source>
        <dbReference type="SAM" id="Phobius"/>
    </source>
</evidence>
<reference evidence="2 3" key="1">
    <citation type="submission" date="2024-02" db="EMBL/GenBank/DDBJ databases">
        <authorList>
            <person name="Chen Y."/>
            <person name="Shah S."/>
            <person name="Dougan E. K."/>
            <person name="Thang M."/>
            <person name="Chan C."/>
        </authorList>
    </citation>
    <scope>NUCLEOTIDE SEQUENCE [LARGE SCALE GENOMIC DNA]</scope>
</reference>
<keyword evidence="3" id="KW-1185">Reference proteome</keyword>
<comment type="caution">
    <text evidence="2">The sequence shown here is derived from an EMBL/GenBank/DDBJ whole genome shotgun (WGS) entry which is preliminary data.</text>
</comment>
<gene>
    <name evidence="2" type="ORF">SCF082_LOCUS16051</name>
</gene>
<keyword evidence="1" id="KW-0812">Transmembrane</keyword>
<feature type="transmembrane region" description="Helical" evidence="1">
    <location>
        <begin position="627"/>
        <end position="645"/>
    </location>
</feature>
<accession>A0ABP0K8F1</accession>
<name>A0ABP0K8F1_9DINO</name>
<feature type="transmembrane region" description="Helical" evidence="1">
    <location>
        <begin position="602"/>
        <end position="621"/>
    </location>
</feature>
<evidence type="ECO:0000313" key="3">
    <source>
        <dbReference type="Proteomes" id="UP001642464"/>
    </source>
</evidence>
<feature type="transmembrane region" description="Helical" evidence="1">
    <location>
        <begin position="397"/>
        <end position="415"/>
    </location>
</feature>
<feature type="transmembrane region" description="Helical" evidence="1">
    <location>
        <begin position="559"/>
        <end position="582"/>
    </location>
</feature>
<dbReference type="Proteomes" id="UP001642464">
    <property type="component" value="Unassembled WGS sequence"/>
</dbReference>
<sequence length="665" mass="74399">MAWSLSLLDCNDAVILNQVSDKFLRAAVSSPQGASLPCYIDLGVIDEKLLAVTAGLPWTLTGLRDWDVCALAWAYQVLDPSEQHKSFQVVRSQHGYEEWEACQACKVGRPAGTRFRVHEKSGRTKRSLCSVVFELEAGVPLKADFKTSEVRRGGEGHAKKVDQQIHISKVEVAIQSVDFVDLEILRGTTLRASLRGLGRLWRYNPINLSPEERQALYLKSKPVKRLNVFLSHTWWTNGSWKVLSLLFHCGWLHALLCWLFVVAVTLLLCLLGALPMRLSFETLGTNCVLTCPMGFWILLLGFLGPVLGLFSAIYWPDCSTKPDTCFIDVASIHQTDKAQMKRGILGIGGFLLVSDELRILWSPPYLSRAWCVFELAVYRKGNPHGRVNLSPLFVEQYVAFTFLGEYFTAVGYWALRSRSSHMVSLLPAFLVLAGDFRGPSLRGMRGQVKQMLRSASRSFLSKHQLLKQFEQFDLDTVDCYDNDDRRFIHAAIIKWYGSKAAFNEYVRGPLRAELMGPILSNHLPLSYLMILIVPYLNMSLEFLVAMIRGGSSFECLLPFALAVLFSANFIFLPACVELLFLLCDKFAAPCFSSNILDCMQTLLIHLLFMVFAVGGLGGATVAYRNGLLAAVSCSFIFLLLLLGLLKVKHSRRKIKVPSSSQLAGE</sequence>
<dbReference type="EMBL" id="CAXAMM010010335">
    <property type="protein sequence ID" value="CAK9023081.1"/>
    <property type="molecule type" value="Genomic_DNA"/>
</dbReference>
<keyword evidence="1" id="KW-0472">Membrane</keyword>
<proteinExistence type="predicted"/>
<organism evidence="2 3">
    <name type="scientific">Durusdinium trenchii</name>
    <dbReference type="NCBI Taxonomy" id="1381693"/>
    <lineage>
        <taxon>Eukaryota</taxon>
        <taxon>Sar</taxon>
        <taxon>Alveolata</taxon>
        <taxon>Dinophyceae</taxon>
        <taxon>Suessiales</taxon>
        <taxon>Symbiodiniaceae</taxon>
        <taxon>Durusdinium</taxon>
    </lineage>
</organism>
<protein>
    <submittedName>
        <fullName evidence="2">Ammonium transporter 3</fullName>
    </submittedName>
</protein>
<evidence type="ECO:0000313" key="2">
    <source>
        <dbReference type="EMBL" id="CAK9023081.1"/>
    </source>
</evidence>
<feature type="transmembrane region" description="Helical" evidence="1">
    <location>
        <begin position="251"/>
        <end position="274"/>
    </location>
</feature>
<feature type="transmembrane region" description="Helical" evidence="1">
    <location>
        <begin position="295"/>
        <end position="315"/>
    </location>
</feature>